<evidence type="ECO:0000256" key="8">
    <source>
        <dbReference type="ARBA" id="ARBA00023157"/>
    </source>
</evidence>
<evidence type="ECO:0000256" key="9">
    <source>
        <dbReference type="ARBA" id="ARBA00023180"/>
    </source>
</evidence>
<gene>
    <name evidence="14" type="ORF">MPIPNATIZW_LOCUS5754</name>
</gene>
<dbReference type="SUPFAM" id="SSF48726">
    <property type="entry name" value="Immunoglobulin"/>
    <property type="match status" value="4"/>
</dbReference>
<dbReference type="PROSITE" id="PS50835">
    <property type="entry name" value="IG_LIKE"/>
    <property type="match status" value="3"/>
</dbReference>
<evidence type="ECO:0000313" key="15">
    <source>
        <dbReference type="Proteomes" id="UP001314169"/>
    </source>
</evidence>
<dbReference type="Gene3D" id="2.60.40.10">
    <property type="entry name" value="Immunoglobulins"/>
    <property type="match status" value="4"/>
</dbReference>
<dbReference type="Proteomes" id="UP001314169">
    <property type="component" value="Chromosome 15"/>
</dbReference>
<evidence type="ECO:0000256" key="1">
    <source>
        <dbReference type="ARBA" id="ARBA00004162"/>
    </source>
</evidence>
<dbReference type="InterPro" id="IPR036179">
    <property type="entry name" value="Ig-like_dom_sf"/>
</dbReference>
<name>A0ABN9ZGL4_PIPNA</name>
<dbReference type="SMART" id="SM00409">
    <property type="entry name" value="IG"/>
    <property type="match status" value="4"/>
</dbReference>
<dbReference type="InterPro" id="IPR013151">
    <property type="entry name" value="Immunoglobulin_dom"/>
</dbReference>
<feature type="domain" description="Ig-like" evidence="13">
    <location>
        <begin position="124"/>
        <end position="195"/>
    </location>
</feature>
<comment type="subcellular location">
    <subcellularLocation>
        <location evidence="1">Cell membrane</location>
        <topology evidence="1">Single-pass membrane protein</topology>
    </subcellularLocation>
</comment>
<keyword evidence="5" id="KW-0677">Repeat</keyword>
<dbReference type="PANTHER" id="PTHR11738">
    <property type="entry name" value="MHC CLASS I NK CELL RECEPTOR"/>
    <property type="match status" value="1"/>
</dbReference>
<sequence length="458" mass="50094">MTPILRALLSLGLSVGLRTPVQTEPLPKPTLWAEPGPVIPRGSPVTIWCQGAPGAEEYRFEKEGSQPSWNRHKPQHSGDKANFSITQMTDNDAGIYHCYYLSLNNSSEHSDPLELVVTGSYSKPSLSALPSLFVPSGKNVTLQCRSQQGFGRFILTEEGDHRLSWALDSQHAGGQSMALFSVGPVTPSHRGTFRCYGCDRDRPQVCSHPSDALELLVSGESGKPSFLTKQGPIVASGQSLALQCRSDVGYVRFALHKEGERDLYQSLVLQPQAGLSQAHFLLSTVSSSQGGRYRCYGGYNLSSEWSAPSDPLDILVAGHLSDRPSLLVQPGPRVASGENVTLLCQSQSQRDTFFLSKEGTADTPLRRRSKYQDQQFQAEFSMSPVISAHRGTYRCYSSQSTSPFLLSHPSEPLELLVSDYTVENLIRMGVAGLVLMVLGVLLFQARKDTNMALKGARM</sequence>
<reference evidence="14" key="1">
    <citation type="submission" date="2023-12" db="EMBL/GenBank/DDBJ databases">
        <authorList>
            <person name="Brown T."/>
        </authorList>
    </citation>
    <scope>NUCLEOTIDE SEQUENCE</scope>
</reference>
<dbReference type="InterPro" id="IPR003599">
    <property type="entry name" value="Ig_sub"/>
</dbReference>
<evidence type="ECO:0000256" key="10">
    <source>
        <dbReference type="ARBA" id="ARBA00023319"/>
    </source>
</evidence>
<dbReference type="EMBL" id="OY882872">
    <property type="protein sequence ID" value="CAK6437448.1"/>
    <property type="molecule type" value="Genomic_DNA"/>
</dbReference>
<keyword evidence="2" id="KW-1003">Cell membrane</keyword>
<keyword evidence="3 11" id="KW-0812">Transmembrane</keyword>
<dbReference type="InterPro" id="IPR013783">
    <property type="entry name" value="Ig-like_fold"/>
</dbReference>
<evidence type="ECO:0000256" key="2">
    <source>
        <dbReference type="ARBA" id="ARBA00022475"/>
    </source>
</evidence>
<evidence type="ECO:0000313" key="14">
    <source>
        <dbReference type="EMBL" id="CAK6437448.1"/>
    </source>
</evidence>
<dbReference type="SMART" id="SM00408">
    <property type="entry name" value="IGc2"/>
    <property type="match status" value="4"/>
</dbReference>
<dbReference type="InterPro" id="IPR007110">
    <property type="entry name" value="Ig-like_dom"/>
</dbReference>
<evidence type="ECO:0000256" key="12">
    <source>
        <dbReference type="SAM" id="SignalP"/>
    </source>
</evidence>
<protein>
    <recommendedName>
        <fullName evidence="13">Ig-like domain-containing protein</fullName>
    </recommendedName>
</protein>
<evidence type="ECO:0000256" key="6">
    <source>
        <dbReference type="ARBA" id="ARBA00022989"/>
    </source>
</evidence>
<proteinExistence type="predicted"/>
<dbReference type="CDD" id="cd16843">
    <property type="entry name" value="IgC2_D1_D2_LILR_KIR_like"/>
    <property type="match status" value="1"/>
</dbReference>
<keyword evidence="10" id="KW-0393">Immunoglobulin domain</keyword>
<feature type="domain" description="Ig-like" evidence="13">
    <location>
        <begin position="27"/>
        <end position="114"/>
    </location>
</feature>
<feature type="transmembrane region" description="Helical" evidence="11">
    <location>
        <begin position="425"/>
        <end position="443"/>
    </location>
</feature>
<evidence type="ECO:0000256" key="4">
    <source>
        <dbReference type="ARBA" id="ARBA00022729"/>
    </source>
</evidence>
<accession>A0ABN9ZGL4</accession>
<dbReference type="Pfam" id="PF00047">
    <property type="entry name" value="ig"/>
    <property type="match status" value="2"/>
</dbReference>
<dbReference type="InterPro" id="IPR003598">
    <property type="entry name" value="Ig_sub2"/>
</dbReference>
<organism evidence="14 15">
    <name type="scientific">Pipistrellus nathusii</name>
    <name type="common">Nathusius' pipistrelle</name>
    <dbReference type="NCBI Taxonomy" id="59473"/>
    <lineage>
        <taxon>Eukaryota</taxon>
        <taxon>Metazoa</taxon>
        <taxon>Chordata</taxon>
        <taxon>Craniata</taxon>
        <taxon>Vertebrata</taxon>
        <taxon>Euteleostomi</taxon>
        <taxon>Mammalia</taxon>
        <taxon>Eutheria</taxon>
        <taxon>Laurasiatheria</taxon>
        <taxon>Chiroptera</taxon>
        <taxon>Yangochiroptera</taxon>
        <taxon>Vespertilionidae</taxon>
        <taxon>Pipistrellus</taxon>
    </lineage>
</organism>
<feature type="signal peptide" evidence="12">
    <location>
        <begin position="1"/>
        <end position="23"/>
    </location>
</feature>
<evidence type="ECO:0000256" key="3">
    <source>
        <dbReference type="ARBA" id="ARBA00022692"/>
    </source>
</evidence>
<evidence type="ECO:0000256" key="7">
    <source>
        <dbReference type="ARBA" id="ARBA00023136"/>
    </source>
</evidence>
<dbReference type="PANTHER" id="PTHR11738:SF179">
    <property type="entry name" value="LEUKOCYTE IMMUNOGLOBULIN-LIKE RECEPTOR SUBFAMILY A MEMBER 5"/>
    <property type="match status" value="1"/>
</dbReference>
<keyword evidence="8" id="KW-1015">Disulfide bond</keyword>
<evidence type="ECO:0000259" key="13">
    <source>
        <dbReference type="PROSITE" id="PS50835"/>
    </source>
</evidence>
<keyword evidence="7 11" id="KW-0472">Membrane</keyword>
<dbReference type="Pfam" id="PF13895">
    <property type="entry name" value="Ig_2"/>
    <property type="match status" value="1"/>
</dbReference>
<feature type="domain" description="Ig-like" evidence="13">
    <location>
        <begin position="324"/>
        <end position="407"/>
    </location>
</feature>
<keyword evidence="9" id="KW-0325">Glycoprotein</keyword>
<evidence type="ECO:0000256" key="5">
    <source>
        <dbReference type="ARBA" id="ARBA00022737"/>
    </source>
</evidence>
<feature type="chain" id="PRO_5046613966" description="Ig-like domain-containing protein" evidence="12">
    <location>
        <begin position="24"/>
        <end position="458"/>
    </location>
</feature>
<keyword evidence="15" id="KW-1185">Reference proteome</keyword>
<dbReference type="InterPro" id="IPR050412">
    <property type="entry name" value="Ig-like_Receptors_ImmuneReg"/>
</dbReference>
<evidence type="ECO:0000256" key="11">
    <source>
        <dbReference type="SAM" id="Phobius"/>
    </source>
</evidence>
<keyword evidence="4 12" id="KW-0732">Signal</keyword>
<keyword evidence="6 11" id="KW-1133">Transmembrane helix</keyword>